<proteinExistence type="predicted"/>
<dbReference type="AlphaFoldDB" id="A0A5N7MXH7"/>
<comment type="caution">
    <text evidence="2">The sequence shown here is derived from an EMBL/GenBank/DDBJ whole genome shotgun (WGS) entry which is preliminary data.</text>
</comment>
<evidence type="ECO:0000313" key="3">
    <source>
        <dbReference type="Proteomes" id="UP000403266"/>
    </source>
</evidence>
<evidence type="ECO:0000259" key="1">
    <source>
        <dbReference type="Pfam" id="PF13400"/>
    </source>
</evidence>
<dbReference type="OrthoDB" id="7522752at2"/>
<keyword evidence="3" id="KW-1185">Reference proteome</keyword>
<dbReference type="InterPro" id="IPR028087">
    <property type="entry name" value="Tad_N"/>
</dbReference>
<dbReference type="Pfam" id="PF13400">
    <property type="entry name" value="Tad"/>
    <property type="match status" value="1"/>
</dbReference>
<protein>
    <submittedName>
        <fullName evidence="2">Pilus assembly protein</fullName>
    </submittedName>
</protein>
<dbReference type="Proteomes" id="UP000403266">
    <property type="component" value="Unassembled WGS sequence"/>
</dbReference>
<dbReference type="InterPro" id="IPR013783">
    <property type="entry name" value="Ig-like_fold"/>
</dbReference>
<accession>A0A5N7MXH7</accession>
<feature type="domain" description="Putative Flp pilus-assembly TadG-like N-terminal" evidence="1">
    <location>
        <begin position="26"/>
        <end position="66"/>
    </location>
</feature>
<reference evidence="2 3" key="1">
    <citation type="journal article" date="2019" name="Syst. Appl. Microbiol.">
        <title>Microvirga tunisiensis sp. nov., a root nodule symbiotic bacterium isolated from Lupinus micranthus and L. luteus grown in Northern Tunisia.</title>
        <authorList>
            <person name="Msaddak A."/>
            <person name="Rejili M."/>
            <person name="Duran D."/>
            <person name="Mars M."/>
            <person name="Palacios J.M."/>
            <person name="Ruiz-Argueso T."/>
            <person name="Rey L."/>
            <person name="Imperial J."/>
        </authorList>
    </citation>
    <scope>NUCLEOTIDE SEQUENCE [LARGE SCALE GENOMIC DNA]</scope>
    <source>
        <strain evidence="2 3">Lmie10</strain>
    </source>
</reference>
<gene>
    <name evidence="2" type="ORF">FS320_27580</name>
</gene>
<evidence type="ECO:0000313" key="2">
    <source>
        <dbReference type="EMBL" id="MPR28796.1"/>
    </source>
</evidence>
<sequence length="628" mass="67021">MTYLKRNHSMIPERRFLRSLASDRSGNIAIMFGIGLSLLVPAVGVAIDYGRAASLHTALQQSLDAAGQTTAMEINTCLEDDGRVSGQDRTCMNDPAFAGRIRDSLQTKLEQNFHQRGYSEAPRVIGAINIDKKTGDLSAQARVGYNCVFMHLITRNCSVDAGAGTDLTSAFAQSDTLILDGPTDVEIWSGEGHSLPVILTAEGGWKPYMFGVGPGLPRGLSFNASSTDPSNETAQISGIPEPMTSCNTVNCDPQTIGPIAFSVSDSGDGNRGGINKQTVMHNVRFKYIHPLSLTLTGTTAIQPGRYIYNITSNRKGGKPNPAWPTGYKYSCAGMPAGVGTNPMVCNEDTGEISGQPQPWSRGTITVTVTDGRGRTAQASISYDFTPPPITAWADRYSVSGYAEQDYSIGIHASGGWGSIRVDCTGAPAGVSGCTGTGTDSRFDGQWSGRPSNAGSGATTITFSDQAGQTATITITHNFTRPPNNRFLCGSNTVIGKASFVYMSVHCKWGCGNTQTKTITCGSNASVSEPGYTIMGDVFIGEGYALRKSNITEAELDGLIDRAKNLPDEAWYSDAGRAGTYYQDHEYIRKSEMNGDYIPSTSPPAPPSRCIIYGNDNGWSGHGRTTICY</sequence>
<organism evidence="2 3">
    <name type="scientific">Microvirga tunisiensis</name>
    <dbReference type="NCBI Taxonomy" id="2108360"/>
    <lineage>
        <taxon>Bacteria</taxon>
        <taxon>Pseudomonadati</taxon>
        <taxon>Pseudomonadota</taxon>
        <taxon>Alphaproteobacteria</taxon>
        <taxon>Hyphomicrobiales</taxon>
        <taxon>Methylobacteriaceae</taxon>
        <taxon>Microvirga</taxon>
    </lineage>
</organism>
<dbReference type="EMBL" id="VOSK01000172">
    <property type="protein sequence ID" value="MPR28796.1"/>
    <property type="molecule type" value="Genomic_DNA"/>
</dbReference>
<name>A0A5N7MXH7_9HYPH</name>
<dbReference type="Gene3D" id="2.60.40.10">
    <property type="entry name" value="Immunoglobulins"/>
    <property type="match status" value="2"/>
</dbReference>